<dbReference type="RefSeq" id="WP_146564234.1">
    <property type="nucleotide sequence ID" value="NZ_SIHJ01000001.1"/>
</dbReference>
<dbReference type="EMBL" id="SIHJ01000001">
    <property type="protein sequence ID" value="TWT36920.1"/>
    <property type="molecule type" value="Genomic_DNA"/>
</dbReference>
<evidence type="ECO:0000313" key="3">
    <source>
        <dbReference type="Proteomes" id="UP000316714"/>
    </source>
</evidence>
<reference evidence="2 3" key="1">
    <citation type="submission" date="2019-02" db="EMBL/GenBank/DDBJ databases">
        <title>Deep-cultivation of Planctomycetes and their phenomic and genomic characterization uncovers novel biology.</title>
        <authorList>
            <person name="Wiegand S."/>
            <person name="Jogler M."/>
            <person name="Boedeker C."/>
            <person name="Pinto D."/>
            <person name="Vollmers J."/>
            <person name="Rivas-Marin E."/>
            <person name="Kohn T."/>
            <person name="Peeters S.H."/>
            <person name="Heuer A."/>
            <person name="Rast P."/>
            <person name="Oberbeckmann S."/>
            <person name="Bunk B."/>
            <person name="Jeske O."/>
            <person name="Meyerdierks A."/>
            <person name="Storesund J.E."/>
            <person name="Kallscheuer N."/>
            <person name="Luecker S."/>
            <person name="Lage O.M."/>
            <person name="Pohl T."/>
            <person name="Merkel B.J."/>
            <person name="Hornburger P."/>
            <person name="Mueller R.-W."/>
            <person name="Bruemmer F."/>
            <person name="Labrenz M."/>
            <person name="Spormann A.M."/>
            <person name="Op Den Camp H."/>
            <person name="Overmann J."/>
            <person name="Amann R."/>
            <person name="Jetten M.S.M."/>
            <person name="Mascher T."/>
            <person name="Medema M.H."/>
            <person name="Devos D.P."/>
            <person name="Kaster A.-K."/>
            <person name="Ovreas L."/>
            <person name="Rohde M."/>
            <person name="Galperin M.Y."/>
            <person name="Jogler C."/>
        </authorList>
    </citation>
    <scope>NUCLEOTIDE SEQUENCE [LARGE SCALE GENOMIC DNA]</scope>
    <source>
        <strain evidence="2 3">KOR34</strain>
    </source>
</reference>
<evidence type="ECO:0000256" key="1">
    <source>
        <dbReference type="SAM" id="SignalP"/>
    </source>
</evidence>
<dbReference type="OrthoDB" id="266492at2"/>
<dbReference type="Proteomes" id="UP000316714">
    <property type="component" value="Unassembled WGS sequence"/>
</dbReference>
<gene>
    <name evidence="2" type="ORF">KOR34_18650</name>
</gene>
<feature type="signal peptide" evidence="1">
    <location>
        <begin position="1"/>
        <end position="28"/>
    </location>
</feature>
<comment type="caution">
    <text evidence="2">The sequence shown here is derived from an EMBL/GenBank/DDBJ whole genome shotgun (WGS) entry which is preliminary data.</text>
</comment>
<accession>A0A5C5VG49</accession>
<name>A0A5C5VG49_9BACT</name>
<keyword evidence="3" id="KW-1185">Reference proteome</keyword>
<sequence length="215" mass="22978" precursor="true">MNWSTLRAASAFLPMVALIATGPPAAQAADTDVLMIEEHWELQVGGPDADRSAPQVSMVMSPTGHLDGNFFVVTVNHGSFPDFSPGGVQVQHWIGDHCADAKNSYSKYSLIYDGETVSWKQRMTLDGGTLSFEVIDGSSESIGTFGANGLLKDTISVSQTRLNTYVPAISLTESGIGFAGNRVSSLTLKKLVWKTADGQYHELNAPIDISTGLDP</sequence>
<protein>
    <submittedName>
        <fullName evidence="2">Uncharacterized protein</fullName>
    </submittedName>
</protein>
<keyword evidence="1" id="KW-0732">Signal</keyword>
<dbReference type="AlphaFoldDB" id="A0A5C5VG49"/>
<feature type="chain" id="PRO_5023059769" evidence="1">
    <location>
        <begin position="29"/>
        <end position="215"/>
    </location>
</feature>
<evidence type="ECO:0000313" key="2">
    <source>
        <dbReference type="EMBL" id="TWT36920.1"/>
    </source>
</evidence>
<organism evidence="2 3">
    <name type="scientific">Posidoniimonas corsicana</name>
    <dbReference type="NCBI Taxonomy" id="1938618"/>
    <lineage>
        <taxon>Bacteria</taxon>
        <taxon>Pseudomonadati</taxon>
        <taxon>Planctomycetota</taxon>
        <taxon>Planctomycetia</taxon>
        <taxon>Pirellulales</taxon>
        <taxon>Lacipirellulaceae</taxon>
        <taxon>Posidoniimonas</taxon>
    </lineage>
</organism>
<proteinExistence type="predicted"/>